<keyword evidence="3" id="KW-1185">Reference proteome</keyword>
<dbReference type="Proteomes" id="UP000242913">
    <property type="component" value="Unassembled WGS sequence"/>
</dbReference>
<keyword evidence="1" id="KW-0812">Transmembrane</keyword>
<gene>
    <name evidence="2" type="ORF">X798_05197</name>
</gene>
<accession>A0A238BRC0</accession>
<evidence type="ECO:0000313" key="2">
    <source>
        <dbReference type="EMBL" id="OZC07802.1"/>
    </source>
</evidence>
<sequence>MMAITEADNDAQTSLITSDSVHKTTKLLLIRSSNLHPNTNVQQIYVSEHETNNKKVENGAQLITSNYTNDNLEELTYQRQHFWSWQVILILLLVMVVINALIVLCLMNRESDNKMATSVRFVPLNDFRKRTLATFKFRRPLLSIDTNNNLLILSSLDNRTDELLVEQLSLDDFQHGFMQLSNQLCSHTKINTKNQCERIQSWIPKNIKLNDGMRNCQQLSSFVHCCFITADDNTSFLHEGTHCFRQRSTDLSDHFYKKNMRMTHTWQTLSNDDTVILLQNMADGYSILDTKYGISMPILDNEDYANLTPMATFFGMDNVKELTVLAQDDYKFYICEYLRDSEHRFLLQECYESALLKLENPSHVKFCANPIYQAIIQFNNAYTNIKWQLQVTYTTINGFNDNNIYIVESVDLITDQQVAMICSPFNIDIYMISSNVLVHYAIDLPKIDGETLIGNYF</sequence>
<dbReference type="AlphaFoldDB" id="A0A238BRC0"/>
<name>A0A238BRC0_9BILA</name>
<keyword evidence="1" id="KW-0472">Membrane</keyword>
<feature type="transmembrane region" description="Helical" evidence="1">
    <location>
        <begin position="82"/>
        <end position="106"/>
    </location>
</feature>
<dbReference type="EMBL" id="KZ270021">
    <property type="protein sequence ID" value="OZC07802.1"/>
    <property type="molecule type" value="Genomic_DNA"/>
</dbReference>
<keyword evidence="1" id="KW-1133">Transmembrane helix</keyword>
<dbReference type="OrthoDB" id="5824014at2759"/>
<evidence type="ECO:0000256" key="1">
    <source>
        <dbReference type="SAM" id="Phobius"/>
    </source>
</evidence>
<proteinExistence type="predicted"/>
<protein>
    <submittedName>
        <fullName evidence="2">Uncharacterized protein</fullName>
    </submittedName>
</protein>
<reference evidence="2 3" key="1">
    <citation type="submission" date="2015-12" db="EMBL/GenBank/DDBJ databases">
        <title>Draft genome of the nematode, Onchocerca flexuosa.</title>
        <authorList>
            <person name="Mitreva M."/>
        </authorList>
    </citation>
    <scope>NUCLEOTIDE SEQUENCE [LARGE SCALE GENOMIC DNA]</scope>
    <source>
        <strain evidence="2">Red Deer</strain>
    </source>
</reference>
<evidence type="ECO:0000313" key="3">
    <source>
        <dbReference type="Proteomes" id="UP000242913"/>
    </source>
</evidence>
<organism evidence="2 3">
    <name type="scientific">Onchocerca flexuosa</name>
    <dbReference type="NCBI Taxonomy" id="387005"/>
    <lineage>
        <taxon>Eukaryota</taxon>
        <taxon>Metazoa</taxon>
        <taxon>Ecdysozoa</taxon>
        <taxon>Nematoda</taxon>
        <taxon>Chromadorea</taxon>
        <taxon>Rhabditida</taxon>
        <taxon>Spirurina</taxon>
        <taxon>Spiruromorpha</taxon>
        <taxon>Filarioidea</taxon>
        <taxon>Onchocercidae</taxon>
        <taxon>Onchocerca</taxon>
    </lineage>
</organism>